<feature type="domain" description="HTH cro/C1-type" evidence="1">
    <location>
        <begin position="12"/>
        <end position="66"/>
    </location>
</feature>
<keyword evidence="3" id="KW-1185">Reference proteome</keyword>
<dbReference type="EMBL" id="JBHTBZ010000062">
    <property type="protein sequence ID" value="MFC7462325.1"/>
    <property type="molecule type" value="Genomic_DNA"/>
</dbReference>
<dbReference type="Pfam" id="PF01381">
    <property type="entry name" value="HTH_3"/>
    <property type="match status" value="1"/>
</dbReference>
<organism evidence="2 3">
    <name type="scientific">Hydrogenophaga defluvii</name>
    <dbReference type="NCBI Taxonomy" id="249410"/>
    <lineage>
        <taxon>Bacteria</taxon>
        <taxon>Pseudomonadati</taxon>
        <taxon>Pseudomonadota</taxon>
        <taxon>Betaproteobacteria</taxon>
        <taxon>Burkholderiales</taxon>
        <taxon>Comamonadaceae</taxon>
        <taxon>Hydrogenophaga</taxon>
    </lineage>
</organism>
<evidence type="ECO:0000313" key="3">
    <source>
        <dbReference type="Proteomes" id="UP001596457"/>
    </source>
</evidence>
<dbReference type="InterPro" id="IPR001387">
    <property type="entry name" value="Cro/C1-type_HTH"/>
</dbReference>
<proteinExistence type="predicted"/>
<dbReference type="InterPro" id="IPR010982">
    <property type="entry name" value="Lambda_DNA-bd_dom_sf"/>
</dbReference>
<evidence type="ECO:0000313" key="2">
    <source>
        <dbReference type="EMBL" id="MFC7462325.1"/>
    </source>
</evidence>
<dbReference type="RefSeq" id="WP_382203115.1">
    <property type="nucleotide sequence ID" value="NZ_JBHTBZ010000062.1"/>
</dbReference>
<name>A0ABW2SFL4_9BURK</name>
<dbReference type="SMART" id="SM00530">
    <property type="entry name" value="HTH_XRE"/>
    <property type="match status" value="1"/>
</dbReference>
<dbReference type="PROSITE" id="PS50943">
    <property type="entry name" value="HTH_CROC1"/>
    <property type="match status" value="1"/>
</dbReference>
<evidence type="ECO:0000259" key="1">
    <source>
        <dbReference type="PROSITE" id="PS50943"/>
    </source>
</evidence>
<protein>
    <submittedName>
        <fullName evidence="2">Helix-turn-helix transcriptional regulator</fullName>
    </submittedName>
</protein>
<dbReference type="SUPFAM" id="SSF47413">
    <property type="entry name" value="lambda repressor-like DNA-binding domains"/>
    <property type="match status" value="1"/>
</dbReference>
<sequence length="121" mass="13258">MNMLSSAYAARLVAARRAAGLTQADVAKRVGVAQSTYSKWEAGESDMQAIHIRPLAKALGLNLEDVVPMPTLHHEYDDPSERIGLLLIQRVASAIENGRLGSRQARILLDLLEEIAPERKT</sequence>
<comment type="caution">
    <text evidence="2">The sequence shown here is derived from an EMBL/GenBank/DDBJ whole genome shotgun (WGS) entry which is preliminary data.</text>
</comment>
<gene>
    <name evidence="2" type="ORF">ACFQU0_18005</name>
</gene>
<reference evidence="3" key="1">
    <citation type="journal article" date="2019" name="Int. J. Syst. Evol. Microbiol.">
        <title>The Global Catalogue of Microorganisms (GCM) 10K type strain sequencing project: providing services to taxonomists for standard genome sequencing and annotation.</title>
        <authorList>
            <consortium name="The Broad Institute Genomics Platform"/>
            <consortium name="The Broad Institute Genome Sequencing Center for Infectious Disease"/>
            <person name="Wu L."/>
            <person name="Ma J."/>
        </authorList>
    </citation>
    <scope>NUCLEOTIDE SEQUENCE [LARGE SCALE GENOMIC DNA]</scope>
    <source>
        <strain evidence="3">CCUG 53903</strain>
    </source>
</reference>
<accession>A0ABW2SFL4</accession>
<dbReference type="CDD" id="cd00093">
    <property type="entry name" value="HTH_XRE"/>
    <property type="match status" value="1"/>
</dbReference>
<dbReference type="Gene3D" id="1.10.260.40">
    <property type="entry name" value="lambda repressor-like DNA-binding domains"/>
    <property type="match status" value="1"/>
</dbReference>
<dbReference type="Proteomes" id="UP001596457">
    <property type="component" value="Unassembled WGS sequence"/>
</dbReference>